<dbReference type="PANTHER" id="PTHR33112">
    <property type="entry name" value="DOMAIN PROTEIN, PUTATIVE-RELATED"/>
    <property type="match status" value="1"/>
</dbReference>
<name>A0AAD5JWX6_9FUNG</name>
<evidence type="ECO:0000313" key="3">
    <source>
        <dbReference type="EMBL" id="KAI9258096.1"/>
    </source>
</evidence>
<reference evidence="3" key="1">
    <citation type="journal article" date="2022" name="IScience">
        <title>Evolution of zygomycete secretomes and the origins of terrestrial fungal ecologies.</title>
        <authorList>
            <person name="Chang Y."/>
            <person name="Wang Y."/>
            <person name="Mondo S."/>
            <person name="Ahrendt S."/>
            <person name="Andreopoulos W."/>
            <person name="Barry K."/>
            <person name="Beard J."/>
            <person name="Benny G.L."/>
            <person name="Blankenship S."/>
            <person name="Bonito G."/>
            <person name="Cuomo C."/>
            <person name="Desiro A."/>
            <person name="Gervers K.A."/>
            <person name="Hundley H."/>
            <person name="Kuo A."/>
            <person name="LaButti K."/>
            <person name="Lang B.F."/>
            <person name="Lipzen A."/>
            <person name="O'Donnell K."/>
            <person name="Pangilinan J."/>
            <person name="Reynolds N."/>
            <person name="Sandor L."/>
            <person name="Smith M.E."/>
            <person name="Tsang A."/>
            <person name="Grigoriev I.V."/>
            <person name="Stajich J.E."/>
            <person name="Spatafora J.W."/>
        </authorList>
    </citation>
    <scope>NUCLEOTIDE SEQUENCE</scope>
    <source>
        <strain evidence="3">RSA 2281</strain>
    </source>
</reference>
<feature type="domain" description="Heterokaryon incompatibility" evidence="2">
    <location>
        <begin position="177"/>
        <end position="228"/>
    </location>
</feature>
<gene>
    <name evidence="3" type="ORF">BDA99DRAFT_573372</name>
</gene>
<reference evidence="3" key="2">
    <citation type="submission" date="2023-02" db="EMBL/GenBank/DDBJ databases">
        <authorList>
            <consortium name="DOE Joint Genome Institute"/>
            <person name="Mondo S.J."/>
            <person name="Chang Y."/>
            <person name="Wang Y."/>
            <person name="Ahrendt S."/>
            <person name="Andreopoulos W."/>
            <person name="Barry K."/>
            <person name="Beard J."/>
            <person name="Benny G.L."/>
            <person name="Blankenship S."/>
            <person name="Bonito G."/>
            <person name="Cuomo C."/>
            <person name="Desiro A."/>
            <person name="Gervers K.A."/>
            <person name="Hundley H."/>
            <person name="Kuo A."/>
            <person name="LaButti K."/>
            <person name="Lang B.F."/>
            <person name="Lipzen A."/>
            <person name="O'Donnell K."/>
            <person name="Pangilinan J."/>
            <person name="Reynolds N."/>
            <person name="Sandor L."/>
            <person name="Smith M.W."/>
            <person name="Tsang A."/>
            <person name="Grigoriev I.V."/>
            <person name="Stajich J.E."/>
            <person name="Spatafora J.W."/>
        </authorList>
    </citation>
    <scope>NUCLEOTIDE SEQUENCE</scope>
    <source>
        <strain evidence="3">RSA 2281</strain>
    </source>
</reference>
<feature type="region of interest" description="Disordered" evidence="1">
    <location>
        <begin position="28"/>
        <end position="60"/>
    </location>
</feature>
<proteinExistence type="predicted"/>
<dbReference type="PANTHER" id="PTHR33112:SF16">
    <property type="entry name" value="HETEROKARYON INCOMPATIBILITY DOMAIN-CONTAINING PROTEIN"/>
    <property type="match status" value="1"/>
</dbReference>
<organism evidence="3 4">
    <name type="scientific">Phascolomyces articulosus</name>
    <dbReference type="NCBI Taxonomy" id="60185"/>
    <lineage>
        <taxon>Eukaryota</taxon>
        <taxon>Fungi</taxon>
        <taxon>Fungi incertae sedis</taxon>
        <taxon>Mucoromycota</taxon>
        <taxon>Mucoromycotina</taxon>
        <taxon>Mucoromycetes</taxon>
        <taxon>Mucorales</taxon>
        <taxon>Lichtheimiaceae</taxon>
        <taxon>Phascolomyces</taxon>
    </lineage>
</organism>
<accession>A0AAD5JWX6</accession>
<comment type="caution">
    <text evidence="3">The sequence shown here is derived from an EMBL/GenBank/DDBJ whole genome shotgun (WGS) entry which is preliminary data.</text>
</comment>
<dbReference type="EMBL" id="JAIXMP010000019">
    <property type="protein sequence ID" value="KAI9258096.1"/>
    <property type="molecule type" value="Genomic_DNA"/>
</dbReference>
<feature type="non-terminal residue" evidence="3">
    <location>
        <position position="277"/>
    </location>
</feature>
<evidence type="ECO:0000313" key="4">
    <source>
        <dbReference type="Proteomes" id="UP001209540"/>
    </source>
</evidence>
<keyword evidence="4" id="KW-1185">Reference proteome</keyword>
<sequence length="277" mass="32212">MGYITYDRQQWRVENAYTNDLSGPYKRPPIRYFPRSASGPPLNSNRQEDGKEGGDHPDSYLPFRPNLLVRIEDMKVVNGADVDDDYCALSYSWNQSGDLVKKRDLVKDGNDGWTNKTTCASGTSQEYQGNDDDEYVRSDQGKHTIVDFPAKKVRTKIRPRGRRRSSLPPTTRLVKFEGLIQQICLDFGVRYIWYDQMCIDQNDPDQKRIEIKQMHRIYNNALFSIVLVPELRVTRCQDDCGEYTYRCNSDAGINTEWCRRAWTLEEMAMSRLMLYVA</sequence>
<dbReference type="Proteomes" id="UP001209540">
    <property type="component" value="Unassembled WGS sequence"/>
</dbReference>
<dbReference type="AlphaFoldDB" id="A0AAD5JWX6"/>
<protein>
    <recommendedName>
        <fullName evidence="2">Heterokaryon incompatibility domain-containing protein</fullName>
    </recommendedName>
</protein>
<dbReference type="InterPro" id="IPR010730">
    <property type="entry name" value="HET"/>
</dbReference>
<dbReference type="Pfam" id="PF06985">
    <property type="entry name" value="HET"/>
    <property type="match status" value="1"/>
</dbReference>
<evidence type="ECO:0000259" key="2">
    <source>
        <dbReference type="Pfam" id="PF06985"/>
    </source>
</evidence>
<evidence type="ECO:0000256" key="1">
    <source>
        <dbReference type="SAM" id="MobiDB-lite"/>
    </source>
</evidence>
<feature type="compositionally biased region" description="Basic and acidic residues" evidence="1">
    <location>
        <begin position="46"/>
        <end position="58"/>
    </location>
</feature>